<feature type="transmembrane region" description="Helical" evidence="1">
    <location>
        <begin position="99"/>
        <end position="124"/>
    </location>
</feature>
<dbReference type="EMBL" id="JARJCW010000046">
    <property type="protein sequence ID" value="KAJ7204718.1"/>
    <property type="molecule type" value="Genomic_DNA"/>
</dbReference>
<dbReference type="Proteomes" id="UP001219525">
    <property type="component" value="Unassembled WGS sequence"/>
</dbReference>
<evidence type="ECO:0000313" key="3">
    <source>
        <dbReference type="Proteomes" id="UP001219525"/>
    </source>
</evidence>
<organism evidence="2 3">
    <name type="scientific">Mycena pura</name>
    <dbReference type="NCBI Taxonomy" id="153505"/>
    <lineage>
        <taxon>Eukaryota</taxon>
        <taxon>Fungi</taxon>
        <taxon>Dikarya</taxon>
        <taxon>Basidiomycota</taxon>
        <taxon>Agaricomycotina</taxon>
        <taxon>Agaricomycetes</taxon>
        <taxon>Agaricomycetidae</taxon>
        <taxon>Agaricales</taxon>
        <taxon>Marasmiineae</taxon>
        <taxon>Mycenaceae</taxon>
        <taxon>Mycena</taxon>
    </lineage>
</organism>
<keyword evidence="1" id="KW-0812">Transmembrane</keyword>
<evidence type="ECO:0008006" key="4">
    <source>
        <dbReference type="Google" id="ProtNLM"/>
    </source>
</evidence>
<proteinExistence type="predicted"/>
<reference evidence="2" key="1">
    <citation type="submission" date="2023-03" db="EMBL/GenBank/DDBJ databases">
        <title>Massive genome expansion in bonnet fungi (Mycena s.s.) driven by repeated elements and novel gene families across ecological guilds.</title>
        <authorList>
            <consortium name="Lawrence Berkeley National Laboratory"/>
            <person name="Harder C.B."/>
            <person name="Miyauchi S."/>
            <person name="Viragh M."/>
            <person name="Kuo A."/>
            <person name="Thoen E."/>
            <person name="Andreopoulos B."/>
            <person name="Lu D."/>
            <person name="Skrede I."/>
            <person name="Drula E."/>
            <person name="Henrissat B."/>
            <person name="Morin E."/>
            <person name="Kohler A."/>
            <person name="Barry K."/>
            <person name="LaButti K."/>
            <person name="Morin E."/>
            <person name="Salamov A."/>
            <person name="Lipzen A."/>
            <person name="Mereny Z."/>
            <person name="Hegedus B."/>
            <person name="Baldrian P."/>
            <person name="Stursova M."/>
            <person name="Weitz H."/>
            <person name="Taylor A."/>
            <person name="Grigoriev I.V."/>
            <person name="Nagy L.G."/>
            <person name="Martin F."/>
            <person name="Kauserud H."/>
        </authorList>
    </citation>
    <scope>NUCLEOTIDE SEQUENCE</scope>
    <source>
        <strain evidence="2">9144</strain>
    </source>
</reference>
<comment type="caution">
    <text evidence="2">The sequence shown here is derived from an EMBL/GenBank/DDBJ whole genome shotgun (WGS) entry which is preliminary data.</text>
</comment>
<evidence type="ECO:0000256" key="1">
    <source>
        <dbReference type="SAM" id="Phobius"/>
    </source>
</evidence>
<evidence type="ECO:0000313" key="2">
    <source>
        <dbReference type="EMBL" id="KAJ7204718.1"/>
    </source>
</evidence>
<dbReference type="AlphaFoldDB" id="A0AAD6VEB5"/>
<keyword evidence="1" id="KW-0472">Membrane</keyword>
<gene>
    <name evidence="2" type="ORF">GGX14DRAFT_459468</name>
</gene>
<accession>A0AAD6VEB5</accession>
<protein>
    <recommendedName>
        <fullName evidence="4">Mid2 domain-containing protein</fullName>
    </recommendedName>
</protein>
<sequence>MAAVPIPNQPLFSASMLSGGAHTVTINVTDVQSASPFSLDYFLVTPPLPTASASAKAVVSASASVSASAVSGAASSLASSSSSSVAGGGRTTPGVGTTLGVLAGVLSAVIFILLCVLVFFFVILRRRRKRAAEQSVGLQSSLFTRPESILLWSRAPSTHAPSYPFRTKTFSEKVHSII</sequence>
<name>A0AAD6VEB5_9AGAR</name>
<keyword evidence="3" id="KW-1185">Reference proteome</keyword>
<keyword evidence="1" id="KW-1133">Transmembrane helix</keyword>